<feature type="region of interest" description="Disordered" evidence="3">
    <location>
        <begin position="138"/>
        <end position="173"/>
    </location>
</feature>
<name>A0AAD7LE18_QUISA</name>
<feature type="compositionally biased region" description="Basic and acidic residues" evidence="3">
    <location>
        <begin position="14"/>
        <end position="43"/>
    </location>
</feature>
<dbReference type="InterPro" id="IPR005516">
    <property type="entry name" value="Remorin_C"/>
</dbReference>
<feature type="compositionally biased region" description="Polar residues" evidence="3">
    <location>
        <begin position="156"/>
        <end position="170"/>
    </location>
</feature>
<gene>
    <name evidence="5" type="ORF">O6P43_022885</name>
</gene>
<proteinExistence type="inferred from homology"/>
<evidence type="ECO:0000256" key="3">
    <source>
        <dbReference type="SAM" id="MobiDB-lite"/>
    </source>
</evidence>
<sequence>MENKQRRVSFSEPQPEKQEESSGARERRIQPRHQQPESLREDYKTLDWFQRQFEYQMNKDHATGDEDYATAVAAAAFAVHSLEEAELRNMRKMGEGPKSSRTKSMSTKDENTTRRPSFGEASMKNSMRQDLKILESAFPARDPTGLSSVRPIAPTDGNQRQMRSSTPSKNVKSRADAWEIAKIEKIKKRYEKMKSKILAWESEKKTEAKLKMERKKSELEQKRAINLQHYKGKLARIDVIVEGARTQAEEKRRKEEVEARETANRIRRTGRTPVTCFCFKCQ</sequence>
<evidence type="ECO:0000313" key="6">
    <source>
        <dbReference type="Proteomes" id="UP001163823"/>
    </source>
</evidence>
<dbReference type="EMBL" id="JARAOO010000009">
    <property type="protein sequence ID" value="KAJ7956439.1"/>
    <property type="molecule type" value="Genomic_DNA"/>
</dbReference>
<dbReference type="PANTHER" id="PTHR31471:SF5">
    <property type="entry name" value="GB|AAD39278.1"/>
    <property type="match status" value="1"/>
</dbReference>
<comment type="caution">
    <text evidence="5">The sequence shown here is derived from an EMBL/GenBank/DDBJ whole genome shotgun (WGS) entry which is preliminary data.</text>
</comment>
<dbReference type="Proteomes" id="UP001163823">
    <property type="component" value="Chromosome 9"/>
</dbReference>
<evidence type="ECO:0000259" key="4">
    <source>
        <dbReference type="Pfam" id="PF03763"/>
    </source>
</evidence>
<evidence type="ECO:0000313" key="5">
    <source>
        <dbReference type="EMBL" id="KAJ7956439.1"/>
    </source>
</evidence>
<protein>
    <submittedName>
        <fullName evidence="5">Remorin family protein</fullName>
    </submittedName>
</protein>
<evidence type="ECO:0000256" key="1">
    <source>
        <dbReference type="ARBA" id="ARBA00005711"/>
    </source>
</evidence>
<comment type="similarity">
    <text evidence="1">Belongs to the remorin family.</text>
</comment>
<dbReference type="AlphaFoldDB" id="A0AAD7LE18"/>
<dbReference type="KEGG" id="qsa:O6P43_022885"/>
<accession>A0AAD7LE18</accession>
<feature type="region of interest" description="Disordered" evidence="3">
    <location>
        <begin position="1"/>
        <end position="43"/>
    </location>
</feature>
<feature type="domain" description="Remorin C-terminal" evidence="4">
    <location>
        <begin position="170"/>
        <end position="274"/>
    </location>
</feature>
<feature type="coiled-coil region" evidence="2">
    <location>
        <begin position="183"/>
        <end position="265"/>
    </location>
</feature>
<keyword evidence="6" id="KW-1185">Reference proteome</keyword>
<dbReference type="Pfam" id="PF03763">
    <property type="entry name" value="Remorin_C"/>
    <property type="match status" value="1"/>
</dbReference>
<dbReference type="PANTHER" id="PTHR31471">
    <property type="entry name" value="OS02G0116800 PROTEIN"/>
    <property type="match status" value="1"/>
</dbReference>
<feature type="region of interest" description="Disordered" evidence="3">
    <location>
        <begin position="88"/>
        <end position="125"/>
    </location>
</feature>
<keyword evidence="2" id="KW-0175">Coiled coil</keyword>
<evidence type="ECO:0000256" key="2">
    <source>
        <dbReference type="SAM" id="Coils"/>
    </source>
</evidence>
<reference evidence="5" key="1">
    <citation type="journal article" date="2023" name="Science">
        <title>Elucidation of the pathway for biosynthesis of saponin adjuvants from the soapbark tree.</title>
        <authorList>
            <person name="Reed J."/>
            <person name="Orme A."/>
            <person name="El-Demerdash A."/>
            <person name="Owen C."/>
            <person name="Martin L.B.B."/>
            <person name="Misra R.C."/>
            <person name="Kikuchi S."/>
            <person name="Rejzek M."/>
            <person name="Martin A.C."/>
            <person name="Harkess A."/>
            <person name="Leebens-Mack J."/>
            <person name="Louveau T."/>
            <person name="Stephenson M.J."/>
            <person name="Osbourn A."/>
        </authorList>
    </citation>
    <scope>NUCLEOTIDE SEQUENCE</scope>
    <source>
        <strain evidence="5">S10</strain>
    </source>
</reference>
<organism evidence="5 6">
    <name type="scientific">Quillaja saponaria</name>
    <name type="common">Soap bark tree</name>
    <dbReference type="NCBI Taxonomy" id="32244"/>
    <lineage>
        <taxon>Eukaryota</taxon>
        <taxon>Viridiplantae</taxon>
        <taxon>Streptophyta</taxon>
        <taxon>Embryophyta</taxon>
        <taxon>Tracheophyta</taxon>
        <taxon>Spermatophyta</taxon>
        <taxon>Magnoliopsida</taxon>
        <taxon>eudicotyledons</taxon>
        <taxon>Gunneridae</taxon>
        <taxon>Pentapetalae</taxon>
        <taxon>rosids</taxon>
        <taxon>fabids</taxon>
        <taxon>Fabales</taxon>
        <taxon>Quillajaceae</taxon>
        <taxon>Quillaja</taxon>
    </lineage>
</organism>